<evidence type="ECO:0000259" key="1">
    <source>
        <dbReference type="Pfam" id="PF01850"/>
    </source>
</evidence>
<feature type="domain" description="PIN" evidence="1">
    <location>
        <begin position="9"/>
        <end position="124"/>
    </location>
</feature>
<dbReference type="EC" id="3.1.-.-" evidence="2"/>
<dbReference type="EMBL" id="FMSV02000533">
    <property type="protein sequence ID" value="SEH07518.1"/>
    <property type="molecule type" value="Genomic_DNA"/>
</dbReference>
<protein>
    <submittedName>
        <fullName evidence="2">Ribonuclease VapC26</fullName>
        <ecNumber evidence="2">3.1.-.-</ecNumber>
    </submittedName>
</protein>
<dbReference type="InterPro" id="IPR029060">
    <property type="entry name" value="PIN-like_dom_sf"/>
</dbReference>
<accession>A0A1H6FBR5</accession>
<dbReference type="SUPFAM" id="SSF88723">
    <property type="entry name" value="PIN domain-like"/>
    <property type="match status" value="1"/>
</dbReference>
<organism evidence="2 3">
    <name type="scientific">Candidatus Venteria ishoeyi</name>
    <dbReference type="NCBI Taxonomy" id="1899563"/>
    <lineage>
        <taxon>Bacteria</taxon>
        <taxon>Pseudomonadati</taxon>
        <taxon>Pseudomonadota</taxon>
        <taxon>Gammaproteobacteria</taxon>
        <taxon>Thiotrichales</taxon>
        <taxon>Thiotrichaceae</taxon>
        <taxon>Venteria</taxon>
    </lineage>
</organism>
<proteinExistence type="predicted"/>
<evidence type="ECO:0000313" key="2">
    <source>
        <dbReference type="EMBL" id="SEH07518.1"/>
    </source>
</evidence>
<dbReference type="AlphaFoldDB" id="A0A1H6FBR5"/>
<dbReference type="Proteomes" id="UP000236724">
    <property type="component" value="Unassembled WGS sequence"/>
</dbReference>
<keyword evidence="2" id="KW-0378">Hydrolase</keyword>
<gene>
    <name evidence="2" type="ORF">MBHS_03394</name>
</gene>
<evidence type="ECO:0000313" key="3">
    <source>
        <dbReference type="Proteomes" id="UP000236724"/>
    </source>
</evidence>
<sequence>MKNTNATWVDTGFLVALFAQDDPFHDSATEYLQDLAHIKLYSILPVVVEACFFLDTRGKSDLLRWIERGAMTLYEVTVDDLPAIRAILEKYSNLEPDFTDAALVALAGKYEITKILTVDQRDFSVYRLPKGHQFERLWV</sequence>
<dbReference type="OrthoDB" id="196926at2"/>
<dbReference type="Gene3D" id="3.40.50.1010">
    <property type="entry name" value="5'-nuclease"/>
    <property type="match status" value="1"/>
</dbReference>
<name>A0A1H6FBR5_9GAMM</name>
<dbReference type="GO" id="GO:0016787">
    <property type="term" value="F:hydrolase activity"/>
    <property type="evidence" value="ECO:0007669"/>
    <property type="project" value="UniProtKB-KW"/>
</dbReference>
<dbReference type="RefSeq" id="WP_103921161.1">
    <property type="nucleotide sequence ID" value="NZ_FMSV02000533.1"/>
</dbReference>
<dbReference type="Pfam" id="PF01850">
    <property type="entry name" value="PIN"/>
    <property type="match status" value="1"/>
</dbReference>
<reference evidence="2 3" key="1">
    <citation type="submission" date="2016-10" db="EMBL/GenBank/DDBJ databases">
        <authorList>
            <person name="de Groot N.N."/>
        </authorList>
    </citation>
    <scope>NUCLEOTIDE SEQUENCE [LARGE SCALE GENOMIC DNA]</scope>
    <source>
        <strain evidence="2">MBHS1</strain>
    </source>
</reference>
<dbReference type="InterPro" id="IPR002716">
    <property type="entry name" value="PIN_dom"/>
</dbReference>
<keyword evidence="3" id="KW-1185">Reference proteome</keyword>